<dbReference type="GO" id="GO:0016491">
    <property type="term" value="F:oxidoreductase activity"/>
    <property type="evidence" value="ECO:0007669"/>
    <property type="project" value="TreeGrafter"/>
</dbReference>
<dbReference type="RefSeq" id="WP_406697142.1">
    <property type="nucleotide sequence ID" value="NZ_CP155447.1"/>
</dbReference>
<dbReference type="Pfam" id="PF13646">
    <property type="entry name" value="HEAT_2"/>
    <property type="match status" value="1"/>
</dbReference>
<dbReference type="InterPro" id="IPR004155">
    <property type="entry name" value="PBS_lyase_HEAT"/>
</dbReference>
<dbReference type="SMART" id="SM00567">
    <property type="entry name" value="EZ_HEAT"/>
    <property type="match status" value="3"/>
</dbReference>
<protein>
    <submittedName>
        <fullName evidence="2">HEAT repeat domain-containing protein</fullName>
    </submittedName>
</protein>
<keyword evidence="1" id="KW-1133">Transmembrane helix</keyword>
<dbReference type="EMBL" id="CP155447">
    <property type="protein sequence ID" value="XBH04386.1"/>
    <property type="molecule type" value="Genomic_DNA"/>
</dbReference>
<dbReference type="PANTHER" id="PTHR12697:SF5">
    <property type="entry name" value="DEOXYHYPUSINE HYDROXYLASE"/>
    <property type="match status" value="1"/>
</dbReference>
<dbReference type="PANTHER" id="PTHR12697">
    <property type="entry name" value="PBS LYASE HEAT-LIKE PROTEIN"/>
    <property type="match status" value="1"/>
</dbReference>
<evidence type="ECO:0000313" key="2">
    <source>
        <dbReference type="EMBL" id="XBH04386.1"/>
    </source>
</evidence>
<keyword evidence="1" id="KW-0812">Transmembrane</keyword>
<gene>
    <name evidence="2" type="ORF">V5E97_39755</name>
</gene>
<dbReference type="Gene3D" id="1.25.10.10">
    <property type="entry name" value="Leucine-rich Repeat Variant"/>
    <property type="match status" value="1"/>
</dbReference>
<dbReference type="InterPro" id="IPR011989">
    <property type="entry name" value="ARM-like"/>
</dbReference>
<dbReference type="InterPro" id="IPR016024">
    <property type="entry name" value="ARM-type_fold"/>
</dbReference>
<accession>A0AAU7CGL3</accession>
<keyword evidence="1" id="KW-0472">Membrane</keyword>
<reference evidence="2" key="1">
    <citation type="submission" date="2024-05" db="EMBL/GenBank/DDBJ databases">
        <title>Planctomycetes of the genus Singulisphaera possess chitinolytic capabilities.</title>
        <authorList>
            <person name="Ivanova A."/>
        </authorList>
    </citation>
    <scope>NUCLEOTIDE SEQUENCE</scope>
    <source>
        <strain evidence="2">Ch08T</strain>
    </source>
</reference>
<dbReference type="AlphaFoldDB" id="A0AAU7CGL3"/>
<feature type="transmembrane region" description="Helical" evidence="1">
    <location>
        <begin position="29"/>
        <end position="51"/>
    </location>
</feature>
<organism evidence="2">
    <name type="scientific">Singulisphaera sp. Ch08</name>
    <dbReference type="NCBI Taxonomy" id="3120278"/>
    <lineage>
        <taxon>Bacteria</taxon>
        <taxon>Pseudomonadati</taxon>
        <taxon>Planctomycetota</taxon>
        <taxon>Planctomycetia</taxon>
        <taxon>Isosphaerales</taxon>
        <taxon>Isosphaeraceae</taxon>
        <taxon>Singulisphaera</taxon>
    </lineage>
</organism>
<evidence type="ECO:0000256" key="1">
    <source>
        <dbReference type="SAM" id="Phobius"/>
    </source>
</evidence>
<proteinExistence type="predicted"/>
<dbReference type="SUPFAM" id="SSF48371">
    <property type="entry name" value="ARM repeat"/>
    <property type="match status" value="1"/>
</dbReference>
<name>A0AAU7CGL3_9BACT</name>
<sequence length="330" mass="35841">MSHPTERPQQPYDPALADLPPVEAPSAGFIVQLFVIPAVIVAVVIVVWLLFGKLAGGERDAMEYVRLLRSPNAHWRAAYELASLIQNDPKLANDPKLLGELTDLLAHDLDLEESPELTQYVTLTLGAFQTLDAQSADGRNVDPLATLARALAPKQPPQVRLAAAISLAKHAARLDEHLEDPGAIKALEVASEDENQELRQAAVYALGFFGGDQATRVLRDRLKDVDCYVRYNTAIALGRRGDSESQGVFREMLSSTDLNKIITLASPSEKHSKIEAIELEALQSLQHSVDRKSPGLAGSLRPEISTLTKSGLVSVRNSAQSLLKSLPNTP</sequence>